<dbReference type="GO" id="GO:0016020">
    <property type="term" value="C:membrane"/>
    <property type="evidence" value="ECO:0007669"/>
    <property type="project" value="TreeGrafter"/>
</dbReference>
<feature type="region of interest" description="Disordered" evidence="1">
    <location>
        <begin position="289"/>
        <end position="308"/>
    </location>
</feature>
<feature type="compositionally biased region" description="Basic and acidic residues" evidence="1">
    <location>
        <begin position="289"/>
        <end position="299"/>
    </location>
</feature>
<reference evidence="3" key="2">
    <citation type="submission" date="2023-05" db="EMBL/GenBank/DDBJ databases">
        <authorList>
            <consortium name="Lawrence Berkeley National Laboratory"/>
            <person name="Steindorff A."/>
            <person name="Hensen N."/>
            <person name="Bonometti L."/>
            <person name="Westerberg I."/>
            <person name="Brannstrom I.O."/>
            <person name="Guillou S."/>
            <person name="Cros-Aarteil S."/>
            <person name="Calhoun S."/>
            <person name="Haridas S."/>
            <person name="Kuo A."/>
            <person name="Mondo S."/>
            <person name="Pangilinan J."/>
            <person name="Riley R."/>
            <person name="Labutti K."/>
            <person name="Andreopoulos B."/>
            <person name="Lipzen A."/>
            <person name="Chen C."/>
            <person name="Yanf M."/>
            <person name="Daum C."/>
            <person name="Ng V."/>
            <person name="Clum A."/>
            <person name="Ohm R."/>
            <person name="Martin F."/>
            <person name="Silar P."/>
            <person name="Natvig D."/>
            <person name="Lalanne C."/>
            <person name="Gautier V."/>
            <person name="Ament-Velasquez S.L."/>
            <person name="Kruys A."/>
            <person name="Hutchinson M.I."/>
            <person name="Powell A.J."/>
            <person name="Barry K."/>
            <person name="Miller A.N."/>
            <person name="Grigoriev I.V."/>
            <person name="Debuchy R."/>
            <person name="Gladieux P."/>
            <person name="Thoren M.H."/>
            <person name="Johannesson H."/>
        </authorList>
    </citation>
    <scope>NUCLEOTIDE SEQUENCE</scope>
    <source>
        <strain evidence="3">CBS 990.96</strain>
    </source>
</reference>
<dbReference type="InterPro" id="IPR050266">
    <property type="entry name" value="AB_hydrolase_sf"/>
</dbReference>
<feature type="domain" description="Tyrosine specific protein phosphatases" evidence="2">
    <location>
        <begin position="516"/>
        <end position="587"/>
    </location>
</feature>
<dbReference type="SUPFAM" id="SSF53474">
    <property type="entry name" value="alpha/beta-Hydrolases"/>
    <property type="match status" value="1"/>
</dbReference>
<dbReference type="GO" id="GO:0046464">
    <property type="term" value="P:acylglycerol catabolic process"/>
    <property type="evidence" value="ECO:0007669"/>
    <property type="project" value="TreeGrafter"/>
</dbReference>
<organism evidence="3 4">
    <name type="scientific">Podospora fimiseda</name>
    <dbReference type="NCBI Taxonomy" id="252190"/>
    <lineage>
        <taxon>Eukaryota</taxon>
        <taxon>Fungi</taxon>
        <taxon>Dikarya</taxon>
        <taxon>Ascomycota</taxon>
        <taxon>Pezizomycotina</taxon>
        <taxon>Sordariomycetes</taxon>
        <taxon>Sordariomycetidae</taxon>
        <taxon>Sordariales</taxon>
        <taxon>Podosporaceae</taxon>
        <taxon>Podospora</taxon>
    </lineage>
</organism>
<reference evidence="3" key="1">
    <citation type="journal article" date="2023" name="Mol. Phylogenet. Evol.">
        <title>Genome-scale phylogeny and comparative genomics of the fungal order Sordariales.</title>
        <authorList>
            <person name="Hensen N."/>
            <person name="Bonometti L."/>
            <person name="Westerberg I."/>
            <person name="Brannstrom I.O."/>
            <person name="Guillou S."/>
            <person name="Cros-Aarteil S."/>
            <person name="Calhoun S."/>
            <person name="Haridas S."/>
            <person name="Kuo A."/>
            <person name="Mondo S."/>
            <person name="Pangilinan J."/>
            <person name="Riley R."/>
            <person name="LaButti K."/>
            <person name="Andreopoulos B."/>
            <person name="Lipzen A."/>
            <person name="Chen C."/>
            <person name="Yan M."/>
            <person name="Daum C."/>
            <person name="Ng V."/>
            <person name="Clum A."/>
            <person name="Steindorff A."/>
            <person name="Ohm R.A."/>
            <person name="Martin F."/>
            <person name="Silar P."/>
            <person name="Natvig D.O."/>
            <person name="Lalanne C."/>
            <person name="Gautier V."/>
            <person name="Ament-Velasquez S.L."/>
            <person name="Kruys A."/>
            <person name="Hutchinson M.I."/>
            <person name="Powell A.J."/>
            <person name="Barry K."/>
            <person name="Miller A.N."/>
            <person name="Grigoriev I.V."/>
            <person name="Debuchy R."/>
            <person name="Gladieux P."/>
            <person name="Hiltunen Thoren M."/>
            <person name="Johannesson H."/>
        </authorList>
    </citation>
    <scope>NUCLEOTIDE SEQUENCE</scope>
    <source>
        <strain evidence="3">CBS 990.96</strain>
    </source>
</reference>
<dbReference type="PANTHER" id="PTHR43798">
    <property type="entry name" value="MONOACYLGLYCEROL LIPASE"/>
    <property type="match status" value="1"/>
</dbReference>
<dbReference type="GO" id="GO:0047372">
    <property type="term" value="F:monoacylglycerol lipase activity"/>
    <property type="evidence" value="ECO:0007669"/>
    <property type="project" value="TreeGrafter"/>
</dbReference>
<dbReference type="InterPro" id="IPR000387">
    <property type="entry name" value="Tyr_Pase_dom"/>
</dbReference>
<dbReference type="Gene3D" id="3.90.190.10">
    <property type="entry name" value="Protein tyrosine phosphatase superfamily"/>
    <property type="match status" value="1"/>
</dbReference>
<name>A0AAN7BYP0_9PEZI</name>
<dbReference type="InterPro" id="IPR029021">
    <property type="entry name" value="Prot-tyrosine_phosphatase-like"/>
</dbReference>
<dbReference type="PROSITE" id="PS00383">
    <property type="entry name" value="TYR_PHOSPHATASE_1"/>
    <property type="match status" value="1"/>
</dbReference>
<dbReference type="InterPro" id="IPR000340">
    <property type="entry name" value="Dual-sp_phosphatase_cat-dom"/>
</dbReference>
<dbReference type="Pfam" id="PF12697">
    <property type="entry name" value="Abhydrolase_6"/>
    <property type="match status" value="1"/>
</dbReference>
<evidence type="ECO:0000313" key="3">
    <source>
        <dbReference type="EMBL" id="KAK4232086.1"/>
    </source>
</evidence>
<evidence type="ECO:0000259" key="2">
    <source>
        <dbReference type="PROSITE" id="PS50056"/>
    </source>
</evidence>
<feature type="compositionally biased region" description="Low complexity" evidence="1">
    <location>
        <begin position="321"/>
        <end position="344"/>
    </location>
</feature>
<evidence type="ECO:0000256" key="1">
    <source>
        <dbReference type="SAM" id="MobiDB-lite"/>
    </source>
</evidence>
<feature type="region of interest" description="Disordered" evidence="1">
    <location>
        <begin position="321"/>
        <end position="371"/>
    </location>
</feature>
<dbReference type="SUPFAM" id="SSF52799">
    <property type="entry name" value="(Phosphotyrosine protein) phosphatases II"/>
    <property type="match status" value="1"/>
</dbReference>
<comment type="caution">
    <text evidence="3">The sequence shown here is derived from an EMBL/GenBank/DDBJ whole genome shotgun (WGS) entry which is preliminary data.</text>
</comment>
<accession>A0AAN7BYP0</accession>
<dbReference type="PANTHER" id="PTHR43798:SF5">
    <property type="entry name" value="MONOACYLGLYCEROL LIPASE ABHD6"/>
    <property type="match status" value="1"/>
</dbReference>
<dbReference type="Pfam" id="PF00782">
    <property type="entry name" value="DSPc"/>
    <property type="match status" value="1"/>
</dbReference>
<dbReference type="InterPro" id="IPR029058">
    <property type="entry name" value="AB_hydrolase_fold"/>
</dbReference>
<dbReference type="InterPro" id="IPR000073">
    <property type="entry name" value="AB_hydrolase_1"/>
</dbReference>
<sequence>MTSSYDPVVTDPPLLNRYTQIVDLETSRATYKNLRVFYRKHQQAEQLPTEPAPIPLLVFIHGLGGSVAQFNKLLTSLTPTAPCLALDLPGCGRSEFNVASWEAYTTDALIELLEIVINKYREDGQRVILIGHSMGSSLAALLANPRTPSKSSVAKDVLGLVAICPPASLPSNLKVAKLALSIPDFIFNLFRAWDRRGGLESASVRRFLGPKADSESKRLQNLYNWQSRTPVWRRMALGALPKSSQNGGGMATPEEWAGLEIPVFLIGGSADTVTPPNDVQKIGALLKGKVDPSDVKPTEGEGIVDSAAPVDTRAVNLAEALNNNTNNNTRDQSTPLSSSPSTASSPPPEQQTPSSPVQNPNPPPIPDLNLHPKKQVKCTIIPEAGHGLLFTAPTLPALISDFLTDHITKRLSLAWQLQFLSRDGKWDVKNYEKWRKVKPVSDDIAGVFRAIKTLRGPDDIHCPKRFIEDWGDVIKDVIDISHDNPAYDPSLLREGGIRYHKFATLSKVPPNDEEIKGFIRLVDGIREEKKKLRGGEGEEEEGVIGVHCHYGFNRTGFLLVCYLVERCGFSTKDAIQAFAEARPDGIRHAHFRDRLYLRYAGGTMGEGETQ</sequence>
<gene>
    <name evidence="3" type="ORF">QBC38DRAFT_145067</name>
</gene>
<dbReference type="Proteomes" id="UP001301958">
    <property type="component" value="Unassembled WGS sequence"/>
</dbReference>
<evidence type="ECO:0000313" key="4">
    <source>
        <dbReference type="Proteomes" id="UP001301958"/>
    </source>
</evidence>
<dbReference type="Gene3D" id="3.40.50.1820">
    <property type="entry name" value="alpha/beta hydrolase"/>
    <property type="match status" value="1"/>
</dbReference>
<dbReference type="AlphaFoldDB" id="A0AAN7BYP0"/>
<proteinExistence type="predicted"/>
<dbReference type="PROSITE" id="PS50056">
    <property type="entry name" value="TYR_PHOSPHATASE_2"/>
    <property type="match status" value="1"/>
</dbReference>
<dbReference type="FunFam" id="3.90.190.10:FF:000090">
    <property type="entry name" value="Dual specificity phosphatase catalytic domain protein"/>
    <property type="match status" value="1"/>
</dbReference>
<protein>
    <recommendedName>
        <fullName evidence="2">Tyrosine specific protein phosphatases domain-containing protein</fullName>
    </recommendedName>
</protein>
<dbReference type="CDD" id="cd14502">
    <property type="entry name" value="RNA_5'-triphosphatase"/>
    <property type="match status" value="1"/>
</dbReference>
<dbReference type="InterPro" id="IPR016130">
    <property type="entry name" value="Tyr_Pase_AS"/>
</dbReference>
<keyword evidence="4" id="KW-1185">Reference proteome</keyword>
<dbReference type="EMBL" id="MU865289">
    <property type="protein sequence ID" value="KAK4232086.1"/>
    <property type="molecule type" value="Genomic_DNA"/>
</dbReference>